<accession>A0A5S6R3N9</accession>
<evidence type="ECO:0000256" key="2">
    <source>
        <dbReference type="SAM" id="SignalP"/>
    </source>
</evidence>
<dbReference type="WBParaSite" id="TMUE_3000014043.1">
    <property type="protein sequence ID" value="TMUE_3000014043.1"/>
    <property type="gene ID" value="WBGene00291031"/>
</dbReference>
<feature type="compositionally biased region" description="Basic and acidic residues" evidence="1">
    <location>
        <begin position="41"/>
        <end position="50"/>
    </location>
</feature>
<proteinExistence type="predicted"/>
<name>A0A5S6R3N9_TRIMR</name>
<evidence type="ECO:0000256" key="1">
    <source>
        <dbReference type="SAM" id="MobiDB-lite"/>
    </source>
</evidence>
<feature type="chain" id="PRO_5024341109" evidence="2">
    <location>
        <begin position="18"/>
        <end position="97"/>
    </location>
</feature>
<feature type="signal peptide" evidence="2">
    <location>
        <begin position="1"/>
        <end position="17"/>
    </location>
</feature>
<keyword evidence="2" id="KW-0732">Signal</keyword>
<sequence>MGVLVLLFLLMAQKTYEHWKMPDLAIEGTNAEEGGQFSSEGHVHSHEKSSSPDSPCPVHSKKDKAKEHEGNVGENPVAQAAANEDKGTGMNAESKDA</sequence>
<keyword evidence="3" id="KW-1185">Reference proteome</keyword>
<dbReference type="Proteomes" id="UP000046395">
    <property type="component" value="Unassembled WGS sequence"/>
</dbReference>
<evidence type="ECO:0000313" key="3">
    <source>
        <dbReference type="Proteomes" id="UP000046395"/>
    </source>
</evidence>
<reference evidence="4" key="1">
    <citation type="submission" date="2019-12" db="UniProtKB">
        <authorList>
            <consortium name="WormBaseParasite"/>
        </authorList>
    </citation>
    <scope>IDENTIFICATION</scope>
</reference>
<evidence type="ECO:0000313" key="4">
    <source>
        <dbReference type="WBParaSite" id="TMUE_3000014043.1"/>
    </source>
</evidence>
<organism evidence="3 4">
    <name type="scientific">Trichuris muris</name>
    <name type="common">Mouse whipworm</name>
    <dbReference type="NCBI Taxonomy" id="70415"/>
    <lineage>
        <taxon>Eukaryota</taxon>
        <taxon>Metazoa</taxon>
        <taxon>Ecdysozoa</taxon>
        <taxon>Nematoda</taxon>
        <taxon>Enoplea</taxon>
        <taxon>Dorylaimia</taxon>
        <taxon>Trichinellida</taxon>
        <taxon>Trichuridae</taxon>
        <taxon>Trichuris</taxon>
    </lineage>
</organism>
<feature type="region of interest" description="Disordered" evidence="1">
    <location>
        <begin position="30"/>
        <end position="97"/>
    </location>
</feature>
<feature type="compositionally biased region" description="Basic and acidic residues" evidence="1">
    <location>
        <begin position="83"/>
        <end position="97"/>
    </location>
</feature>
<protein>
    <submittedName>
        <fullName evidence="4">Uncharacterized protein</fullName>
    </submittedName>
</protein>
<dbReference type="AlphaFoldDB" id="A0A5S6R3N9"/>